<comment type="caution">
    <text evidence="13">The sequence shown here is derived from an EMBL/GenBank/DDBJ whole genome shotgun (WGS) entry which is preliminary data.</text>
</comment>
<dbReference type="Proteomes" id="UP000196694">
    <property type="component" value="Unassembled WGS sequence"/>
</dbReference>
<dbReference type="InterPro" id="IPR017926">
    <property type="entry name" value="GATASE"/>
</dbReference>
<evidence type="ECO:0000256" key="5">
    <source>
        <dbReference type="ARBA" id="ARBA00022962"/>
    </source>
</evidence>
<dbReference type="GO" id="GO:0000107">
    <property type="term" value="F:imidazoleglycerol-phosphate synthase activity"/>
    <property type="evidence" value="ECO:0007669"/>
    <property type="project" value="TreeGrafter"/>
</dbReference>
<dbReference type="UniPathway" id="UPA00031">
    <property type="reaction ID" value="UER00010"/>
</dbReference>
<dbReference type="Gene3D" id="3.40.50.880">
    <property type="match status" value="1"/>
</dbReference>
<evidence type="ECO:0000313" key="14">
    <source>
        <dbReference type="Proteomes" id="UP000196694"/>
    </source>
</evidence>
<dbReference type="Pfam" id="PF00117">
    <property type="entry name" value="GATase"/>
    <property type="match status" value="1"/>
</dbReference>
<dbReference type="NCBIfam" id="TIGR01855">
    <property type="entry name" value="IMP_synth_hisH"/>
    <property type="match status" value="1"/>
</dbReference>
<evidence type="ECO:0000313" key="13">
    <source>
        <dbReference type="EMBL" id="OWJ54661.1"/>
    </source>
</evidence>
<evidence type="ECO:0000256" key="1">
    <source>
        <dbReference type="ARBA" id="ARBA00005091"/>
    </source>
</evidence>
<comment type="catalytic activity">
    <reaction evidence="8">
        <text>5-[(5-phospho-1-deoxy-D-ribulos-1-ylimino)methylamino]-1-(5-phospho-beta-D-ribosyl)imidazole-4-carboxamide + L-glutamine = D-erythro-1-(imidazol-4-yl)glycerol 3-phosphate + 5-amino-1-(5-phospho-beta-D-ribosyl)imidazole-4-carboxamide + L-glutamate + H(+)</text>
        <dbReference type="Rhea" id="RHEA:24793"/>
        <dbReference type="ChEBI" id="CHEBI:15378"/>
        <dbReference type="ChEBI" id="CHEBI:29985"/>
        <dbReference type="ChEBI" id="CHEBI:58278"/>
        <dbReference type="ChEBI" id="CHEBI:58359"/>
        <dbReference type="ChEBI" id="CHEBI:58475"/>
        <dbReference type="ChEBI" id="CHEBI:58525"/>
        <dbReference type="EC" id="4.3.2.10"/>
    </reaction>
</comment>
<evidence type="ECO:0000313" key="12">
    <source>
        <dbReference type="EMBL" id="OWJ54481.1"/>
    </source>
</evidence>
<feature type="active site" evidence="10">
    <location>
        <position position="197"/>
    </location>
</feature>
<evidence type="ECO:0000256" key="4">
    <source>
        <dbReference type="ARBA" id="ARBA00022801"/>
    </source>
</evidence>
<dbReference type="PANTHER" id="PTHR42701:SF1">
    <property type="entry name" value="IMIDAZOLE GLYCEROL PHOSPHATE SYNTHASE SUBUNIT HISH"/>
    <property type="match status" value="1"/>
</dbReference>
<dbReference type="InterPro" id="IPR010139">
    <property type="entry name" value="Imidazole-glycPsynth_HisH"/>
</dbReference>
<evidence type="ECO:0000256" key="7">
    <source>
        <dbReference type="ARBA" id="ARBA00023239"/>
    </source>
</evidence>
<keyword evidence="3" id="KW-0028">Amino-acid biosynthesis</keyword>
<proteinExistence type="predicted"/>
<keyword evidence="7" id="KW-0456">Lyase</keyword>
<comment type="pathway">
    <text evidence="1">Amino-acid biosynthesis; L-histidine biosynthesis; L-histidine from 5-phospho-alpha-D-ribose 1-diphosphate: step 5/9.</text>
</comment>
<evidence type="ECO:0000256" key="3">
    <source>
        <dbReference type="ARBA" id="ARBA00022605"/>
    </source>
</evidence>
<organism evidence="13 14">
    <name type="scientific">Pyrodictium delaneyi</name>
    <dbReference type="NCBI Taxonomy" id="1273541"/>
    <lineage>
        <taxon>Archaea</taxon>
        <taxon>Thermoproteota</taxon>
        <taxon>Thermoprotei</taxon>
        <taxon>Desulfurococcales</taxon>
        <taxon>Pyrodictiaceae</taxon>
        <taxon>Pyrodictium</taxon>
    </lineage>
</organism>
<keyword evidence="14" id="KW-1185">Reference proteome</keyword>
<dbReference type="RefSeq" id="WP_082419537.1">
    <property type="nucleotide sequence ID" value="NZ_NCQP01000003.1"/>
</dbReference>
<feature type="active site" evidence="10">
    <location>
        <position position="199"/>
    </location>
</feature>
<dbReference type="GO" id="GO:0000105">
    <property type="term" value="P:L-histidine biosynthetic process"/>
    <property type="evidence" value="ECO:0007669"/>
    <property type="project" value="UniProtKB-UniPathway"/>
</dbReference>
<dbReference type="SUPFAM" id="SSF52317">
    <property type="entry name" value="Class I glutamine amidotransferase-like"/>
    <property type="match status" value="1"/>
</dbReference>
<protein>
    <submittedName>
        <fullName evidence="13">Imidazole glycerol phosphate synthase subunit HisH</fullName>
    </submittedName>
</protein>
<keyword evidence="5" id="KW-0315">Glutamine amidotransferase</keyword>
<name>A0A211YNX0_9CREN</name>
<feature type="domain" description="Glutamine amidotransferase" evidence="11">
    <location>
        <begin position="19"/>
        <end position="212"/>
    </location>
</feature>
<evidence type="ECO:0000256" key="6">
    <source>
        <dbReference type="ARBA" id="ARBA00023102"/>
    </source>
</evidence>
<dbReference type="PANTHER" id="PTHR42701">
    <property type="entry name" value="IMIDAZOLE GLYCEROL PHOSPHATE SYNTHASE SUBUNIT HISH"/>
    <property type="match status" value="1"/>
</dbReference>
<dbReference type="AlphaFoldDB" id="A0A211YNX0"/>
<dbReference type="InterPro" id="IPR029062">
    <property type="entry name" value="Class_I_gatase-like"/>
</dbReference>
<evidence type="ECO:0000256" key="2">
    <source>
        <dbReference type="ARBA" id="ARBA00011152"/>
    </source>
</evidence>
<keyword evidence="4" id="KW-0378">Hydrolase</keyword>
<evidence type="ECO:0000256" key="10">
    <source>
        <dbReference type="PIRSR" id="PIRSR000495-1"/>
    </source>
</evidence>
<gene>
    <name evidence="13" type="ORF">Pdsh_06490</name>
    <name evidence="12" type="ORF">Pdsh_06705</name>
</gene>
<evidence type="ECO:0000256" key="8">
    <source>
        <dbReference type="ARBA" id="ARBA00047838"/>
    </source>
</evidence>
<keyword evidence="6" id="KW-0368">Histidine biosynthesis</keyword>
<dbReference type="EMBL" id="NCQP01000005">
    <property type="protein sequence ID" value="OWJ54481.1"/>
    <property type="molecule type" value="Genomic_DNA"/>
</dbReference>
<reference evidence="13 14" key="1">
    <citation type="submission" date="2017-05" db="EMBL/GenBank/DDBJ databases">
        <title>The draft genome of the hyperthermophilic archaeon 'Pyrodictium delaneyi strain Hulk', an iron and nitrate reducer, reveals the capacity for sulfate reduction.</title>
        <authorList>
            <person name="Demey L.M."/>
            <person name="Miller C."/>
            <person name="Manzella M."/>
            <person name="Reguera G."/>
            <person name="Kashefi K."/>
        </authorList>
    </citation>
    <scope>NUCLEOTIDE SEQUENCE [LARGE SCALE GENOMIC DNA]</scope>
    <source>
        <strain evidence="13 14">Hulk</strain>
    </source>
</reference>
<dbReference type="EMBL" id="NCQP01000003">
    <property type="protein sequence ID" value="OWJ54661.1"/>
    <property type="molecule type" value="Genomic_DNA"/>
</dbReference>
<feature type="active site" description="Nucleophile" evidence="10">
    <location>
        <position position="92"/>
    </location>
</feature>
<evidence type="ECO:0000256" key="9">
    <source>
        <dbReference type="ARBA" id="ARBA00049534"/>
    </source>
</evidence>
<comment type="subunit">
    <text evidence="2">Heterodimer of HisH and HisF.</text>
</comment>
<dbReference type="OrthoDB" id="14742at2157"/>
<dbReference type="PIRSF" id="PIRSF000495">
    <property type="entry name" value="Amidotransf_hisH"/>
    <property type="match status" value="1"/>
</dbReference>
<evidence type="ECO:0000259" key="11">
    <source>
        <dbReference type="Pfam" id="PF00117"/>
    </source>
</evidence>
<comment type="catalytic activity">
    <reaction evidence="9">
        <text>L-glutamine + H2O = L-glutamate + NH4(+)</text>
        <dbReference type="Rhea" id="RHEA:15889"/>
        <dbReference type="ChEBI" id="CHEBI:15377"/>
        <dbReference type="ChEBI" id="CHEBI:28938"/>
        <dbReference type="ChEBI" id="CHEBI:29985"/>
        <dbReference type="ChEBI" id="CHEBI:58359"/>
        <dbReference type="EC" id="3.5.1.2"/>
    </reaction>
</comment>
<sequence length="218" mass="24245">MRRGQGVGGEGWLAPRVAVIQYGVGNIYSIVSGLRRAGAEPTVMDCLRDPGDWDGVVLPGVGAYAAASMRLHRCAWEIREALKMGAQLLGVCLGLQLLFTDSREAGEHSYGLSLLPGTVEKLTAAKLPHIGWSRVYRVPGRDCRLLEGIEDGSHFYYVHSYAYTRVWEPWVCAVSRYGETVYAAVVEQPPVYATQFHPERSSRLGQRVLRNWVALLRR</sequence>
<dbReference type="PROSITE" id="PS51273">
    <property type="entry name" value="GATASE_TYPE_1"/>
    <property type="match status" value="1"/>
</dbReference>
<dbReference type="GO" id="GO:0004359">
    <property type="term" value="F:glutaminase activity"/>
    <property type="evidence" value="ECO:0007669"/>
    <property type="project" value="UniProtKB-EC"/>
</dbReference>
<accession>A0A211YNX0</accession>
<dbReference type="GO" id="GO:0016829">
    <property type="term" value="F:lyase activity"/>
    <property type="evidence" value="ECO:0007669"/>
    <property type="project" value="UniProtKB-KW"/>
</dbReference>